<organism evidence="1">
    <name type="scientific">marine sediment metagenome</name>
    <dbReference type="NCBI Taxonomy" id="412755"/>
    <lineage>
        <taxon>unclassified sequences</taxon>
        <taxon>metagenomes</taxon>
        <taxon>ecological metagenomes</taxon>
    </lineage>
</organism>
<reference evidence="1" key="1">
    <citation type="journal article" date="2015" name="Nature">
        <title>Complex archaea that bridge the gap between prokaryotes and eukaryotes.</title>
        <authorList>
            <person name="Spang A."/>
            <person name="Saw J.H."/>
            <person name="Jorgensen S.L."/>
            <person name="Zaremba-Niedzwiedzka K."/>
            <person name="Martijn J."/>
            <person name="Lind A.E."/>
            <person name="van Eijk R."/>
            <person name="Schleper C."/>
            <person name="Guy L."/>
            <person name="Ettema T.J."/>
        </authorList>
    </citation>
    <scope>NUCLEOTIDE SEQUENCE</scope>
</reference>
<gene>
    <name evidence="1" type="ORF">LCGC14_0471790</name>
</gene>
<feature type="non-terminal residue" evidence="1">
    <location>
        <position position="1"/>
    </location>
</feature>
<name>A0A0F9VKP8_9ZZZZ</name>
<comment type="caution">
    <text evidence="1">The sequence shown here is derived from an EMBL/GenBank/DDBJ whole genome shotgun (WGS) entry which is preliminary data.</text>
</comment>
<protein>
    <submittedName>
        <fullName evidence="1">Uncharacterized protein</fullName>
    </submittedName>
</protein>
<dbReference type="AlphaFoldDB" id="A0A0F9VKP8"/>
<accession>A0A0F9VKP8</accession>
<dbReference type="EMBL" id="LAZR01000502">
    <property type="protein sequence ID" value="KKN66358.1"/>
    <property type="molecule type" value="Genomic_DNA"/>
</dbReference>
<evidence type="ECO:0000313" key="1">
    <source>
        <dbReference type="EMBL" id="KKN66358.1"/>
    </source>
</evidence>
<sequence>EFSHDVVTLTLKGIAGTKAAEFNVGMVYDLEVSA</sequence>
<proteinExistence type="predicted"/>